<comment type="caution">
    <text evidence="5">The sequence shown here is derived from an EMBL/GenBank/DDBJ whole genome shotgun (WGS) entry which is preliminary data.</text>
</comment>
<name>A0A2W2D4Q4_9ACTN</name>
<evidence type="ECO:0000259" key="4">
    <source>
        <dbReference type="SMART" id="SM00867"/>
    </source>
</evidence>
<dbReference type="PANTHER" id="PTHR36510:SF3">
    <property type="entry name" value="CONSERVED PROTEIN"/>
    <property type="match status" value="1"/>
</dbReference>
<comment type="similarity">
    <text evidence="1">Belongs to the UPF0312 family.</text>
</comment>
<dbReference type="Gene3D" id="2.40.128.110">
    <property type="entry name" value="Lipid/polyisoprenoid-binding, YceI-like"/>
    <property type="match status" value="1"/>
</dbReference>
<dbReference type="InterPro" id="IPR036761">
    <property type="entry name" value="TTHA0802/YceI-like_sf"/>
</dbReference>
<evidence type="ECO:0000313" key="6">
    <source>
        <dbReference type="Proteomes" id="UP000248749"/>
    </source>
</evidence>
<dbReference type="OrthoDB" id="240589at2"/>
<dbReference type="Proteomes" id="UP000248749">
    <property type="component" value="Unassembled WGS sequence"/>
</dbReference>
<dbReference type="EMBL" id="POUB01000072">
    <property type="protein sequence ID" value="PZF98638.1"/>
    <property type="molecule type" value="Genomic_DNA"/>
</dbReference>
<sequence>MTSSTESVTRDWDGLTIPTAGTYLLDAAHKRVGFVARHMMVSKVRGEFAEAAATITIAEDPMQSSVSATIQAASINTSQADRDAHLRSPEFLDTEQFPTLEYRSTGVKSRDGNEFVLLGELTIKGVTRPVELEVAFEGAGRSPFGQDIFGFSASAEIDREDFGLTWNVALETGGVLPGGNCHELVAGRSDAQRNPLGRDATGTRSAAGRGRPGHGIEGRPLAPARRALLPWMLHNALRDATVPSRRAPGGHMGRDVEQGAFSREDRVRYRQKVRRCLDVFALMLDDFGFDADRPMTGLEIELNLVDSAAEPAMRNEVILADIADPLFQTELGQFNLELNALPRLIEGIGFADYEQDLRSSLSRADERAAKSDAKIVLVGILPTLTERHLVADNLSTNERYRVLNDQIVGARGEDIELDIRGVERLQTHTDSIAPEAACTSLQFHLQVAPDSFADYWNASQAIAGAQVAVGANSPFLYGRQLWAETRIALFQQATDTRPDELKAQGVRPRVWFGERWITSIFDLFEENVRYFPPLLPICEDEDPVEVLHAGGVPELGELRLHNGTVYRWNRPVYDIMAGRPHLRVENRVLPAGPTVVDMLANAAFYFGLARGLAEADRPIWSQLTFSSAEENFHVAARRGMDAVLHWPRLGEVPVTTLVLDVLLPQAAAGLDRFGVAPAERDRLLGIIEQRCRTGRNGAVWQTEAVWAAERHRGLGRDAALHHMVQRYAELQRSNAPVHTWPVD</sequence>
<dbReference type="InterPro" id="IPR014746">
    <property type="entry name" value="Gln_synth/guanido_kin_cat_dom"/>
</dbReference>
<accession>A0A2W2D4Q4</accession>
<dbReference type="SMART" id="SM00867">
    <property type="entry name" value="YceI"/>
    <property type="match status" value="1"/>
</dbReference>
<dbReference type="AlphaFoldDB" id="A0A2W2D4Q4"/>
<proteinExistence type="inferred from homology"/>
<dbReference type="InterPro" id="IPR007372">
    <property type="entry name" value="Lipid/polyisoprenoid-bd_YceI"/>
</dbReference>
<dbReference type="SUPFAM" id="SSF101874">
    <property type="entry name" value="YceI-like"/>
    <property type="match status" value="1"/>
</dbReference>
<evidence type="ECO:0000313" key="5">
    <source>
        <dbReference type="EMBL" id="PZF98638.1"/>
    </source>
</evidence>
<evidence type="ECO:0000256" key="1">
    <source>
        <dbReference type="ARBA" id="ARBA00008812"/>
    </source>
</evidence>
<evidence type="ECO:0000256" key="2">
    <source>
        <dbReference type="ARBA" id="ARBA00048819"/>
    </source>
</evidence>
<dbReference type="Pfam" id="PF04107">
    <property type="entry name" value="GCS2"/>
    <property type="match status" value="1"/>
</dbReference>
<comment type="catalytic activity">
    <reaction evidence="2">
        <text>L-cysteine + L-glutamate + ATP = gamma-L-glutamyl-L-cysteine + ADP + phosphate + H(+)</text>
        <dbReference type="Rhea" id="RHEA:13285"/>
        <dbReference type="ChEBI" id="CHEBI:15378"/>
        <dbReference type="ChEBI" id="CHEBI:29985"/>
        <dbReference type="ChEBI" id="CHEBI:30616"/>
        <dbReference type="ChEBI" id="CHEBI:35235"/>
        <dbReference type="ChEBI" id="CHEBI:43474"/>
        <dbReference type="ChEBI" id="CHEBI:58173"/>
        <dbReference type="ChEBI" id="CHEBI:456216"/>
        <dbReference type="EC" id="6.3.2.2"/>
    </reaction>
</comment>
<dbReference type="InterPro" id="IPR050141">
    <property type="entry name" value="GCL_type2/YbdK_subfam"/>
</dbReference>
<dbReference type="InterPro" id="IPR006336">
    <property type="entry name" value="GCS2"/>
</dbReference>
<feature type="region of interest" description="Disordered" evidence="3">
    <location>
        <begin position="191"/>
        <end position="219"/>
    </location>
</feature>
<dbReference type="Gene3D" id="3.30.590.20">
    <property type="match status" value="1"/>
</dbReference>
<gene>
    <name evidence="5" type="ORF">C1I99_13035</name>
</gene>
<dbReference type="PANTHER" id="PTHR36510">
    <property type="entry name" value="GLUTAMATE--CYSTEINE LIGASE 2-RELATED"/>
    <property type="match status" value="1"/>
</dbReference>
<dbReference type="SUPFAM" id="SSF55931">
    <property type="entry name" value="Glutamine synthetase/guanido kinase"/>
    <property type="match status" value="1"/>
</dbReference>
<evidence type="ECO:0000256" key="3">
    <source>
        <dbReference type="SAM" id="MobiDB-lite"/>
    </source>
</evidence>
<organism evidence="5 6">
    <name type="scientific">Micromonospora deserti</name>
    <dbReference type="NCBI Taxonomy" id="2070366"/>
    <lineage>
        <taxon>Bacteria</taxon>
        <taxon>Bacillati</taxon>
        <taxon>Actinomycetota</taxon>
        <taxon>Actinomycetes</taxon>
        <taxon>Micromonosporales</taxon>
        <taxon>Micromonosporaceae</taxon>
        <taxon>Micromonospora</taxon>
    </lineage>
</organism>
<dbReference type="GO" id="GO:0016879">
    <property type="term" value="F:ligase activity, forming carbon-nitrogen bonds"/>
    <property type="evidence" value="ECO:0007669"/>
    <property type="project" value="TreeGrafter"/>
</dbReference>
<reference evidence="5 6" key="1">
    <citation type="submission" date="2018-01" db="EMBL/GenBank/DDBJ databases">
        <title>Draft genome sequence of Salinispora sp. 13K206.</title>
        <authorList>
            <person name="Sahin N."/>
            <person name="Saygin H."/>
            <person name="Ay H."/>
        </authorList>
    </citation>
    <scope>NUCLEOTIDE SEQUENCE [LARGE SCALE GENOMIC DNA]</scope>
    <source>
        <strain evidence="5 6">13K206</strain>
    </source>
</reference>
<feature type="domain" description="Lipid/polyisoprenoid-binding YceI-like" evidence="4">
    <location>
        <begin position="22"/>
        <end position="179"/>
    </location>
</feature>
<keyword evidence="6" id="KW-1185">Reference proteome</keyword>
<protein>
    <recommendedName>
        <fullName evidence="4">Lipid/polyisoprenoid-binding YceI-like domain-containing protein</fullName>
    </recommendedName>
</protein>
<dbReference type="Pfam" id="PF04264">
    <property type="entry name" value="YceI"/>
    <property type="match status" value="1"/>
</dbReference>